<evidence type="ECO:0000313" key="2">
    <source>
        <dbReference type="EMBL" id="CAH2244612.1"/>
    </source>
</evidence>
<organism evidence="2 3">
    <name type="scientific">Pararge aegeria aegeria</name>
    <dbReference type="NCBI Taxonomy" id="348720"/>
    <lineage>
        <taxon>Eukaryota</taxon>
        <taxon>Metazoa</taxon>
        <taxon>Ecdysozoa</taxon>
        <taxon>Arthropoda</taxon>
        <taxon>Hexapoda</taxon>
        <taxon>Insecta</taxon>
        <taxon>Pterygota</taxon>
        <taxon>Neoptera</taxon>
        <taxon>Endopterygota</taxon>
        <taxon>Lepidoptera</taxon>
        <taxon>Glossata</taxon>
        <taxon>Ditrysia</taxon>
        <taxon>Papilionoidea</taxon>
        <taxon>Nymphalidae</taxon>
        <taxon>Satyrinae</taxon>
        <taxon>Satyrini</taxon>
        <taxon>Parargina</taxon>
        <taxon>Pararge</taxon>
    </lineage>
</organism>
<gene>
    <name evidence="2" type="primary">jg11726</name>
    <name evidence="2" type="ORF">PAEG_LOCUS20538</name>
</gene>
<dbReference type="EMBL" id="CAKXAJ010025836">
    <property type="protein sequence ID" value="CAH2244612.1"/>
    <property type="molecule type" value="Genomic_DNA"/>
</dbReference>
<comment type="caution">
    <text evidence="2">The sequence shown here is derived from an EMBL/GenBank/DDBJ whole genome shotgun (WGS) entry which is preliminary data.</text>
</comment>
<feature type="region of interest" description="Disordered" evidence="1">
    <location>
        <begin position="37"/>
        <end position="72"/>
    </location>
</feature>
<evidence type="ECO:0000256" key="1">
    <source>
        <dbReference type="SAM" id="MobiDB-lite"/>
    </source>
</evidence>
<protein>
    <submittedName>
        <fullName evidence="2">Jg11726 protein</fullName>
    </submittedName>
</protein>
<reference evidence="2" key="1">
    <citation type="submission" date="2022-03" db="EMBL/GenBank/DDBJ databases">
        <authorList>
            <person name="Lindestad O."/>
        </authorList>
    </citation>
    <scope>NUCLEOTIDE SEQUENCE</scope>
</reference>
<sequence>MARSRGRRTGRGWGAGDAGGLGLCYLYLIDSAARPWPCRHRSPPRGPRPDEPPDNIPRLQDAGIATGTYGAI</sequence>
<keyword evidence="3" id="KW-1185">Reference proteome</keyword>
<evidence type="ECO:0000313" key="3">
    <source>
        <dbReference type="Proteomes" id="UP000838756"/>
    </source>
</evidence>
<dbReference type="AlphaFoldDB" id="A0A8S4S5E8"/>
<proteinExistence type="predicted"/>
<accession>A0A8S4S5E8</accession>
<dbReference type="Proteomes" id="UP000838756">
    <property type="component" value="Unassembled WGS sequence"/>
</dbReference>
<name>A0A8S4S5E8_9NEOP</name>